<dbReference type="OrthoDB" id="9806735at2"/>
<evidence type="ECO:0000256" key="2">
    <source>
        <dbReference type="SAM" id="Phobius"/>
    </source>
</evidence>
<dbReference type="RefSeq" id="WP_155304750.1">
    <property type="nucleotide sequence ID" value="NZ_AP021875.1"/>
</dbReference>
<dbReference type="CDD" id="cd07302">
    <property type="entry name" value="CHD"/>
    <property type="match status" value="1"/>
</dbReference>
<keyword evidence="2" id="KW-0472">Membrane</keyword>
<reference evidence="4 5" key="1">
    <citation type="submission" date="2019-11" db="EMBL/GenBank/DDBJ databases">
        <title>Comparative genomics of hydrocarbon-degrading Desulfosarcina strains.</title>
        <authorList>
            <person name="Watanabe M."/>
            <person name="Kojima H."/>
            <person name="Fukui M."/>
        </authorList>
    </citation>
    <scope>NUCLEOTIDE SEQUENCE [LARGE SCALE GENOMIC DNA]</scope>
    <source>
        <strain evidence="4 5">PP31</strain>
    </source>
</reference>
<gene>
    <name evidence="4" type="ORF">DSCW_32840</name>
</gene>
<feature type="transmembrane region" description="Helical" evidence="2">
    <location>
        <begin position="432"/>
        <end position="455"/>
    </location>
</feature>
<dbReference type="GO" id="GO:0004016">
    <property type="term" value="F:adenylate cyclase activity"/>
    <property type="evidence" value="ECO:0007669"/>
    <property type="project" value="UniProtKB-ARBA"/>
</dbReference>
<feature type="transmembrane region" description="Helical" evidence="2">
    <location>
        <begin position="12"/>
        <end position="38"/>
    </location>
</feature>
<keyword evidence="2" id="KW-0812">Transmembrane</keyword>
<keyword evidence="2" id="KW-1133">Transmembrane helix</keyword>
<dbReference type="PANTHER" id="PTHR43081">
    <property type="entry name" value="ADENYLATE CYCLASE, TERMINAL-DIFFERENTIATION SPECIFIC-RELATED"/>
    <property type="match status" value="1"/>
</dbReference>
<dbReference type="InterPro" id="IPR001054">
    <property type="entry name" value="A/G_cyclase"/>
</dbReference>
<name>A0A5K7ZII5_9BACT</name>
<dbReference type="Gene3D" id="3.30.70.1230">
    <property type="entry name" value="Nucleotide cyclase"/>
    <property type="match status" value="1"/>
</dbReference>
<dbReference type="EMBL" id="AP021875">
    <property type="protein sequence ID" value="BBO75867.1"/>
    <property type="molecule type" value="Genomic_DNA"/>
</dbReference>
<evidence type="ECO:0000259" key="3">
    <source>
        <dbReference type="PROSITE" id="PS50125"/>
    </source>
</evidence>
<dbReference type="InterPro" id="IPR007890">
    <property type="entry name" value="CHASE2"/>
</dbReference>
<dbReference type="PROSITE" id="PS50125">
    <property type="entry name" value="GUANYLATE_CYCLASE_2"/>
    <property type="match status" value="1"/>
</dbReference>
<dbReference type="SMART" id="SM01080">
    <property type="entry name" value="CHASE2"/>
    <property type="match status" value="1"/>
</dbReference>
<dbReference type="SMART" id="SM00044">
    <property type="entry name" value="CYCc"/>
    <property type="match status" value="1"/>
</dbReference>
<feature type="transmembrane region" description="Helical" evidence="2">
    <location>
        <begin position="382"/>
        <end position="400"/>
    </location>
</feature>
<evidence type="ECO:0000313" key="4">
    <source>
        <dbReference type="EMBL" id="BBO75867.1"/>
    </source>
</evidence>
<dbReference type="InterPro" id="IPR050697">
    <property type="entry name" value="Adenylyl/Guanylyl_Cyclase_3/4"/>
</dbReference>
<organism evidence="4 5">
    <name type="scientific">Desulfosarcina widdelii</name>
    <dbReference type="NCBI Taxonomy" id="947919"/>
    <lineage>
        <taxon>Bacteria</taxon>
        <taxon>Pseudomonadati</taxon>
        <taxon>Thermodesulfobacteriota</taxon>
        <taxon>Desulfobacteria</taxon>
        <taxon>Desulfobacterales</taxon>
        <taxon>Desulfosarcinaceae</taxon>
        <taxon>Desulfosarcina</taxon>
    </lineage>
</organism>
<dbReference type="PROSITE" id="PS50005">
    <property type="entry name" value="TPR"/>
    <property type="match status" value="1"/>
</dbReference>
<dbReference type="Proteomes" id="UP000427769">
    <property type="component" value="Chromosome"/>
</dbReference>
<dbReference type="GO" id="GO:0006171">
    <property type="term" value="P:cAMP biosynthetic process"/>
    <property type="evidence" value="ECO:0007669"/>
    <property type="project" value="TreeGrafter"/>
</dbReference>
<keyword evidence="5" id="KW-1185">Reference proteome</keyword>
<dbReference type="Pfam" id="PF00211">
    <property type="entry name" value="Guanylate_cyc"/>
    <property type="match status" value="1"/>
</dbReference>
<dbReference type="KEGG" id="dwd:DSCW_32840"/>
<dbReference type="GO" id="GO:0035556">
    <property type="term" value="P:intracellular signal transduction"/>
    <property type="evidence" value="ECO:0007669"/>
    <property type="project" value="InterPro"/>
</dbReference>
<dbReference type="PANTHER" id="PTHR43081:SF1">
    <property type="entry name" value="ADENYLATE CYCLASE, TERMINAL-DIFFERENTIATION SPECIFIC"/>
    <property type="match status" value="1"/>
</dbReference>
<proteinExistence type="predicted"/>
<dbReference type="InterPro" id="IPR029787">
    <property type="entry name" value="Nucleotide_cyclase"/>
</dbReference>
<evidence type="ECO:0000313" key="5">
    <source>
        <dbReference type="Proteomes" id="UP000427769"/>
    </source>
</evidence>
<dbReference type="Pfam" id="PF05226">
    <property type="entry name" value="CHASE2"/>
    <property type="match status" value="1"/>
</dbReference>
<sequence>MKLNKLRQYIRGVFAITVLSIALTVFLFVIDVPILHLFELKLYDMRLQQRGKQPAVAVIALAMIDEKSLDKEGRWPWPRSKIAELVNRLSDDGARVIAFDIGFLEPEVNTTVYLPKGADQALRQLEDTEDRRPGVMRDRVQRDINDRLLADAIQQARATTILGYFFHMNAADLDYDIGQAEIDRQLALIGNSKYPMILEEDPDTADQTFITAHAPESNLKMLTDAADASGFFTVTSDRDGVVRRVPLMIQCGQDLFPHLTVLSTWYFLDRPQLIVNVPRYGVEGIRMGGRFIPTDENGQMRINYLGPPKTFPHYSVTDILHGRTPAGTFTDRIVIVGATAVGTHDLRATPLSPVFPGVEIHANIIDTMLTGRFINKPQWSRIFDLLAILTIGMLPGYYLSRVRAVPGILITLGIFSLHIFVTRWIFVHLSLWLNMIYPLLSLIISYSLITVFRYSTVERERRKIKGTFRQYVAPMVIEEMLKDPDQLKLGGEEKILTVLFSDLERFTSYSERYGPREMIKILSEYFNRVSEEIFKQRGTLKEYVGDEVMAFFGAPIEQPDHAKRACEAALAMRDARHQLSREWDDTGRPILHARTGVNSGPMLLGNLGSRYRFAYGVLGDQVNLGSRLEGLNKQYKTSIIIGENTYELVKDDFILRNLDLVRVVGKEQCVRVYELVDRAGVTLLPEHQGALEAYAAGYDEYCRQHWDQAIEHFKRALELRPDDGPSKTMLKRCMVYQDDPPPEDWECVFEPKTK</sequence>
<keyword evidence="1" id="KW-0802">TPR repeat</keyword>
<protein>
    <submittedName>
        <fullName evidence="4">Guanylate cyclase</fullName>
    </submittedName>
</protein>
<dbReference type="SUPFAM" id="SSF55073">
    <property type="entry name" value="Nucleotide cyclase"/>
    <property type="match status" value="1"/>
</dbReference>
<dbReference type="InterPro" id="IPR019734">
    <property type="entry name" value="TPR_rpt"/>
</dbReference>
<feature type="repeat" description="TPR" evidence="1">
    <location>
        <begin position="690"/>
        <end position="723"/>
    </location>
</feature>
<accession>A0A5K7ZII5</accession>
<feature type="domain" description="Guanylate cyclase" evidence="3">
    <location>
        <begin position="497"/>
        <end position="629"/>
    </location>
</feature>
<evidence type="ECO:0000256" key="1">
    <source>
        <dbReference type="PROSITE-ProRule" id="PRU00339"/>
    </source>
</evidence>
<feature type="transmembrane region" description="Helical" evidence="2">
    <location>
        <begin position="407"/>
        <end position="426"/>
    </location>
</feature>
<dbReference type="AlphaFoldDB" id="A0A5K7ZII5"/>